<comment type="caution">
    <text evidence="17">The sequence shown here is derived from an EMBL/GenBank/DDBJ whole genome shotgun (WGS) entry which is preliminary data.</text>
</comment>
<evidence type="ECO:0000259" key="15">
    <source>
        <dbReference type="Pfam" id="PF00330"/>
    </source>
</evidence>
<dbReference type="InterPro" id="IPR006248">
    <property type="entry name" value="Aconitase_mito-like"/>
</dbReference>
<dbReference type="GO" id="GO:0005829">
    <property type="term" value="C:cytosol"/>
    <property type="evidence" value="ECO:0007669"/>
    <property type="project" value="TreeGrafter"/>
</dbReference>
<evidence type="ECO:0000256" key="3">
    <source>
        <dbReference type="ARBA" id="ARBA00007185"/>
    </source>
</evidence>
<keyword evidence="18" id="KW-1185">Reference proteome</keyword>
<dbReference type="InterPro" id="IPR001030">
    <property type="entry name" value="Acoase/IPM_deHydtase_lsu_aba"/>
</dbReference>
<dbReference type="GO" id="GO:0046872">
    <property type="term" value="F:metal ion binding"/>
    <property type="evidence" value="ECO:0007669"/>
    <property type="project" value="UniProtKB-UniRule"/>
</dbReference>
<feature type="domain" description="Aconitase A/isopropylmalate dehydratase small subunit swivel" evidence="16">
    <location>
        <begin position="639"/>
        <end position="766"/>
    </location>
</feature>
<feature type="region of interest" description="Disordered" evidence="14">
    <location>
        <begin position="573"/>
        <end position="608"/>
    </location>
</feature>
<comment type="cofactor">
    <cofactor evidence="13">
        <name>[4Fe-4S] cluster</name>
        <dbReference type="ChEBI" id="CHEBI:49883"/>
    </cofactor>
    <text evidence="13">Binds 1 [4Fe-4S] cluster per subunit.</text>
</comment>
<dbReference type="Pfam" id="PF00330">
    <property type="entry name" value="Aconitase"/>
    <property type="match status" value="1"/>
</dbReference>
<feature type="domain" description="Aconitase/3-isopropylmalate dehydratase large subunit alpha/beta/alpha" evidence="15">
    <location>
        <begin position="141"/>
        <end position="560"/>
    </location>
</feature>
<keyword evidence="11 13" id="KW-0456">Lyase</keyword>
<dbReference type="PROSITE" id="PS01244">
    <property type="entry name" value="ACONITASE_2"/>
    <property type="match status" value="1"/>
</dbReference>
<dbReference type="FunFam" id="3.40.1060.10:FF:000001">
    <property type="entry name" value="Aconitate hydratase, mitochondrial"/>
    <property type="match status" value="1"/>
</dbReference>
<dbReference type="PRINTS" id="PR00415">
    <property type="entry name" value="ACONITASE"/>
</dbReference>
<evidence type="ECO:0000256" key="1">
    <source>
        <dbReference type="ARBA" id="ARBA00004173"/>
    </source>
</evidence>
<dbReference type="PANTHER" id="PTHR43160:SF3">
    <property type="entry name" value="ACONITATE HYDRATASE, MITOCHONDRIAL"/>
    <property type="match status" value="1"/>
</dbReference>
<dbReference type="InterPro" id="IPR015928">
    <property type="entry name" value="Aconitase/3IPM_dehydase_swvl"/>
</dbReference>
<evidence type="ECO:0000256" key="9">
    <source>
        <dbReference type="ARBA" id="ARBA00023014"/>
    </source>
</evidence>
<evidence type="ECO:0000313" key="18">
    <source>
        <dbReference type="Proteomes" id="UP001215598"/>
    </source>
</evidence>
<sequence>MLNLSSRTAGAVRALQRMAAGMATAAPRIGDTKVPMSLLEKGAYINYQRIEDNLVVVRERLRRPLTLSEKILYGHLDDPHGQDIERGVSYLKLRPDACSDTGIVVLSAVCVPMALVGVKLFASSPGVPIFPPQRVTDHFSAPQRVACQDATAQMALLQFMSAGMPTAAVPTTVHCDHLIEAQVGGVKDLARAISINKEVYDFLATATAKYGLGFWKPGSGIIHQIILENYAFPGGLMIGTDSHTPNAGGLGMIACGVGGADAVDVMADIPWELKCPKVIGVNLTGKISGWTTPKVPHTDLEKDVILKVAGILTVKGGTGAIVEYKGPGVESLSCTGMATICNMGAEIGATTSMFPFNSRMVDYLNATKRPDIAKYATQFAHNLKADENAEYDQVIEINLSELEPHINGPFTPDLATPISLFASEVKKNGWPDELKVALIGSCTNSSYEDMSRSASIAKEAASHGIELKSKFTITPGSEQVRATIERDGQIGVFEEVGGVVLANACGPCIGQWDRKDVEKGVANSIITSYNRNFTGRNDANPATHAFVASPDIVTAMAFSGSLSFNPLTDSLTGSDGKPFKFSDPTGNELPPRGYDPGEDTFQPPPSDRASVQVAVDPKSDRLQLLKPFQPFSGEPKDLPILIKVKGKCTTDHISAGGPWLKYRGHLENISQNCLIGAINSENGEANNVKNQLTGEWGGVPKVAAQYREKGVKWVVIGDSNYGEGSSREHAALEPRFLGGLAIIVRSFARIHETNLKKQGMLALTFVEPADYDKIQPSDRVDIEGLDSFAPGKNLTLVAKHEDGSKDEIALAHSFNEGQIAWFKAGSALNLMATKAKGQ</sequence>
<evidence type="ECO:0000256" key="2">
    <source>
        <dbReference type="ARBA" id="ARBA00004717"/>
    </source>
</evidence>
<dbReference type="SUPFAM" id="SSF53732">
    <property type="entry name" value="Aconitase iron-sulfur domain"/>
    <property type="match status" value="2"/>
</dbReference>
<evidence type="ECO:0000256" key="7">
    <source>
        <dbReference type="ARBA" id="ARBA00022946"/>
    </source>
</evidence>
<evidence type="ECO:0000256" key="11">
    <source>
        <dbReference type="ARBA" id="ARBA00023239"/>
    </source>
</evidence>
<organism evidence="17 18">
    <name type="scientific">Mycena metata</name>
    <dbReference type="NCBI Taxonomy" id="1033252"/>
    <lineage>
        <taxon>Eukaryota</taxon>
        <taxon>Fungi</taxon>
        <taxon>Dikarya</taxon>
        <taxon>Basidiomycota</taxon>
        <taxon>Agaricomycotina</taxon>
        <taxon>Agaricomycetes</taxon>
        <taxon>Agaricomycetidae</taxon>
        <taxon>Agaricales</taxon>
        <taxon>Marasmiineae</taxon>
        <taxon>Mycenaceae</taxon>
        <taxon>Mycena</taxon>
    </lineage>
</organism>
<keyword evidence="5" id="KW-0816">Tricarboxylic acid cycle</keyword>
<dbReference type="NCBIfam" id="TIGR01340">
    <property type="entry name" value="aconitase_mito"/>
    <property type="match status" value="1"/>
</dbReference>
<dbReference type="Gene3D" id="3.40.1060.10">
    <property type="entry name" value="Aconitase, Domain 2"/>
    <property type="match status" value="1"/>
</dbReference>
<gene>
    <name evidence="17" type="ORF">B0H16DRAFT_1453013</name>
</gene>
<comment type="subcellular location">
    <subcellularLocation>
        <location evidence="1 13">Mitochondrion</location>
    </subcellularLocation>
</comment>
<evidence type="ECO:0000256" key="14">
    <source>
        <dbReference type="SAM" id="MobiDB-lite"/>
    </source>
</evidence>
<dbReference type="InterPro" id="IPR050926">
    <property type="entry name" value="Aconitase/IPM_isomerase"/>
</dbReference>
<evidence type="ECO:0000256" key="13">
    <source>
        <dbReference type="RuleBase" id="RU362107"/>
    </source>
</evidence>
<evidence type="ECO:0000256" key="10">
    <source>
        <dbReference type="ARBA" id="ARBA00023128"/>
    </source>
</evidence>
<dbReference type="Gene3D" id="3.20.19.10">
    <property type="entry name" value="Aconitase, domain 4"/>
    <property type="match status" value="1"/>
</dbReference>
<comment type="similarity">
    <text evidence="3 13">Belongs to the aconitase/IPM isomerase family.</text>
</comment>
<dbReference type="SUPFAM" id="SSF52016">
    <property type="entry name" value="LeuD/IlvD-like"/>
    <property type="match status" value="1"/>
</dbReference>
<dbReference type="InterPro" id="IPR000573">
    <property type="entry name" value="AconitaseA/IPMdHydase_ssu_swvl"/>
</dbReference>
<evidence type="ECO:0000256" key="12">
    <source>
        <dbReference type="ARBA" id="ARBA00023501"/>
    </source>
</evidence>
<dbReference type="PANTHER" id="PTHR43160">
    <property type="entry name" value="ACONITATE HYDRATASE B"/>
    <property type="match status" value="1"/>
</dbReference>
<dbReference type="Proteomes" id="UP001215598">
    <property type="component" value="Unassembled WGS sequence"/>
</dbReference>
<keyword evidence="7 13" id="KW-0809">Transit peptide</keyword>
<reference evidence="17" key="1">
    <citation type="submission" date="2023-03" db="EMBL/GenBank/DDBJ databases">
        <title>Massive genome expansion in bonnet fungi (Mycena s.s.) driven by repeated elements and novel gene families across ecological guilds.</title>
        <authorList>
            <consortium name="Lawrence Berkeley National Laboratory"/>
            <person name="Harder C.B."/>
            <person name="Miyauchi S."/>
            <person name="Viragh M."/>
            <person name="Kuo A."/>
            <person name="Thoen E."/>
            <person name="Andreopoulos B."/>
            <person name="Lu D."/>
            <person name="Skrede I."/>
            <person name="Drula E."/>
            <person name="Henrissat B."/>
            <person name="Morin E."/>
            <person name="Kohler A."/>
            <person name="Barry K."/>
            <person name="LaButti K."/>
            <person name="Morin E."/>
            <person name="Salamov A."/>
            <person name="Lipzen A."/>
            <person name="Mereny Z."/>
            <person name="Hegedus B."/>
            <person name="Baldrian P."/>
            <person name="Stursova M."/>
            <person name="Weitz H."/>
            <person name="Taylor A."/>
            <person name="Grigoriev I.V."/>
            <person name="Nagy L.G."/>
            <person name="Martin F."/>
            <person name="Kauserud H."/>
        </authorList>
    </citation>
    <scope>NUCLEOTIDE SEQUENCE</scope>
    <source>
        <strain evidence="17">CBHHK182m</strain>
    </source>
</reference>
<protein>
    <recommendedName>
        <fullName evidence="4 13">Aconitate hydratase, mitochondrial</fullName>
        <shortName evidence="13">Aconitase</shortName>
        <ecNumber evidence="13">4.2.1.-</ecNumber>
    </recommendedName>
</protein>
<dbReference type="FunFam" id="3.20.19.10:FF:000002">
    <property type="entry name" value="Aconitate hydratase, mitochondrial"/>
    <property type="match status" value="1"/>
</dbReference>
<proteinExistence type="inferred from homology"/>
<dbReference type="InterPro" id="IPR015931">
    <property type="entry name" value="Acnase/IPM_dHydase_lsu_aba_1/3"/>
</dbReference>
<dbReference type="Gene3D" id="3.30.499.10">
    <property type="entry name" value="Aconitase, domain 3"/>
    <property type="match status" value="3"/>
</dbReference>
<dbReference type="GO" id="GO:0006099">
    <property type="term" value="P:tricarboxylic acid cycle"/>
    <property type="evidence" value="ECO:0007669"/>
    <property type="project" value="UniProtKB-KW"/>
</dbReference>
<dbReference type="InterPro" id="IPR036008">
    <property type="entry name" value="Aconitase_4Fe-4S_dom"/>
</dbReference>
<dbReference type="GO" id="GO:0003994">
    <property type="term" value="F:aconitate hydratase activity"/>
    <property type="evidence" value="ECO:0007669"/>
    <property type="project" value="UniProtKB-EC"/>
</dbReference>
<accession>A0AAD7JMW1</accession>
<evidence type="ECO:0000259" key="16">
    <source>
        <dbReference type="Pfam" id="PF00694"/>
    </source>
</evidence>
<keyword evidence="8 13" id="KW-0408">Iron</keyword>
<evidence type="ECO:0000313" key="17">
    <source>
        <dbReference type="EMBL" id="KAJ7768278.1"/>
    </source>
</evidence>
<evidence type="ECO:0000256" key="4">
    <source>
        <dbReference type="ARBA" id="ARBA00015940"/>
    </source>
</evidence>
<evidence type="ECO:0000256" key="6">
    <source>
        <dbReference type="ARBA" id="ARBA00022723"/>
    </source>
</evidence>
<name>A0AAD7JMW1_9AGAR</name>
<dbReference type="FunFam" id="3.30.499.10:FF:000004">
    <property type="entry name" value="Aconitate hydratase, mitochondrial"/>
    <property type="match status" value="1"/>
</dbReference>
<evidence type="ECO:0000256" key="5">
    <source>
        <dbReference type="ARBA" id="ARBA00022532"/>
    </source>
</evidence>
<dbReference type="AlphaFoldDB" id="A0AAD7JMW1"/>
<dbReference type="PROSITE" id="PS00450">
    <property type="entry name" value="ACONITASE_1"/>
    <property type="match status" value="1"/>
</dbReference>
<dbReference type="EC" id="4.2.1.-" evidence="13"/>
<keyword evidence="9 13" id="KW-0411">Iron-sulfur</keyword>
<dbReference type="InterPro" id="IPR015932">
    <property type="entry name" value="Aconitase_dom2"/>
</dbReference>
<dbReference type="GO" id="GO:0005739">
    <property type="term" value="C:mitochondrion"/>
    <property type="evidence" value="ECO:0007669"/>
    <property type="project" value="UniProtKB-SubCell"/>
</dbReference>
<evidence type="ECO:0000256" key="8">
    <source>
        <dbReference type="ARBA" id="ARBA00023004"/>
    </source>
</evidence>
<comment type="pathway">
    <text evidence="2">Carbohydrate metabolism; tricarboxylic acid cycle; isocitrate from oxaloacetate: step 2/2.</text>
</comment>
<keyword evidence="10 13" id="KW-0496">Mitochondrion</keyword>
<dbReference type="EMBL" id="JARKIB010000020">
    <property type="protein sequence ID" value="KAJ7768278.1"/>
    <property type="molecule type" value="Genomic_DNA"/>
</dbReference>
<dbReference type="NCBIfam" id="NF005558">
    <property type="entry name" value="PRK07229.1"/>
    <property type="match status" value="1"/>
</dbReference>
<dbReference type="FunFam" id="3.30.499.10:FF:000003">
    <property type="entry name" value="Aconitate hydratase, mitochondrial"/>
    <property type="match status" value="1"/>
</dbReference>
<keyword evidence="6 13" id="KW-0479">Metal-binding</keyword>
<dbReference type="InterPro" id="IPR018136">
    <property type="entry name" value="Aconitase_4Fe-4S_BS"/>
</dbReference>
<comment type="catalytic activity">
    <reaction evidence="12">
        <text>citrate = D-threo-isocitrate</text>
        <dbReference type="Rhea" id="RHEA:10336"/>
        <dbReference type="ChEBI" id="CHEBI:15562"/>
        <dbReference type="ChEBI" id="CHEBI:16947"/>
        <dbReference type="EC" id="4.2.1.3"/>
    </reaction>
</comment>
<dbReference type="CDD" id="cd01584">
    <property type="entry name" value="AcnA_Mitochondrial"/>
    <property type="match status" value="1"/>
</dbReference>
<dbReference type="Pfam" id="PF00694">
    <property type="entry name" value="Aconitase_C"/>
    <property type="match status" value="1"/>
</dbReference>
<dbReference type="GO" id="GO:0051539">
    <property type="term" value="F:4 iron, 4 sulfur cluster binding"/>
    <property type="evidence" value="ECO:0007669"/>
    <property type="project" value="UniProtKB-UniRule"/>
</dbReference>